<feature type="compositionally biased region" description="Polar residues" evidence="1">
    <location>
        <begin position="179"/>
        <end position="188"/>
    </location>
</feature>
<evidence type="ECO:0000313" key="2">
    <source>
        <dbReference type="EMBL" id="CEK77651.1"/>
    </source>
</evidence>
<dbReference type="EMBL" id="HACG01030786">
    <property type="protein sequence ID" value="CEK77651.1"/>
    <property type="molecule type" value="Transcribed_RNA"/>
</dbReference>
<feature type="compositionally biased region" description="Low complexity" evidence="1">
    <location>
        <begin position="112"/>
        <end position="124"/>
    </location>
</feature>
<protein>
    <submittedName>
        <fullName evidence="2">Uncharacterized protein</fullName>
    </submittedName>
</protein>
<name>A0A0B7ACB6_9EUPU</name>
<feature type="compositionally biased region" description="Low complexity" evidence="1">
    <location>
        <begin position="57"/>
        <end position="68"/>
    </location>
</feature>
<proteinExistence type="predicted"/>
<feature type="compositionally biased region" description="Basic residues" evidence="1">
    <location>
        <begin position="1"/>
        <end position="11"/>
    </location>
</feature>
<feature type="region of interest" description="Disordered" evidence="1">
    <location>
        <begin position="1"/>
        <end position="188"/>
    </location>
</feature>
<evidence type="ECO:0000256" key="1">
    <source>
        <dbReference type="SAM" id="MobiDB-lite"/>
    </source>
</evidence>
<organism evidence="2">
    <name type="scientific">Arion vulgaris</name>
    <dbReference type="NCBI Taxonomy" id="1028688"/>
    <lineage>
        <taxon>Eukaryota</taxon>
        <taxon>Metazoa</taxon>
        <taxon>Spiralia</taxon>
        <taxon>Lophotrochozoa</taxon>
        <taxon>Mollusca</taxon>
        <taxon>Gastropoda</taxon>
        <taxon>Heterobranchia</taxon>
        <taxon>Euthyneura</taxon>
        <taxon>Panpulmonata</taxon>
        <taxon>Eupulmonata</taxon>
        <taxon>Stylommatophora</taxon>
        <taxon>Helicina</taxon>
        <taxon>Arionoidea</taxon>
        <taxon>Arionidae</taxon>
        <taxon>Arion</taxon>
    </lineage>
</organism>
<reference evidence="2" key="1">
    <citation type="submission" date="2014-12" db="EMBL/GenBank/DDBJ databases">
        <title>Insight into the proteome of Arion vulgaris.</title>
        <authorList>
            <person name="Aradska J."/>
            <person name="Bulat T."/>
            <person name="Smidak R."/>
            <person name="Sarate P."/>
            <person name="Gangsoo J."/>
            <person name="Sialana F."/>
            <person name="Bilban M."/>
            <person name="Lubec G."/>
        </authorList>
    </citation>
    <scope>NUCLEOTIDE SEQUENCE</scope>
    <source>
        <tissue evidence="2">Skin</tissue>
    </source>
</reference>
<gene>
    <name evidence="2" type="primary">ORF105903</name>
</gene>
<feature type="compositionally biased region" description="Pro residues" evidence="1">
    <location>
        <begin position="132"/>
        <end position="142"/>
    </location>
</feature>
<accession>A0A0B7ACB6</accession>
<dbReference type="AlphaFoldDB" id="A0A0B7ACB6"/>
<feature type="non-terminal residue" evidence="2">
    <location>
        <position position="1"/>
    </location>
</feature>
<sequence>KLVRSNSKVKSKHEILPPTPSQHTALPSAPIQDRYVCAQNSTRASSPPLPPLPPQTSESLASSKSRSSIKGIQPTPPSPLAINNSNCISAFSHPQHGFPGPNSHHPPHHSPLDLQQNYHLQNNHHQVKAPSVPAPPPPPPPLRASSSTSQPPMNHHVDLNSVPAGVRSPRSESPGRTACATQHHSQKQPITLATMDEIAQVKLRTV</sequence>